<dbReference type="AlphaFoldDB" id="A0A814YT01"/>
<dbReference type="EMBL" id="CAJNOU010001637">
    <property type="protein sequence ID" value="CAF1232918.1"/>
    <property type="molecule type" value="Genomic_DNA"/>
</dbReference>
<organism evidence="1 2">
    <name type="scientific">Rotaria sordida</name>
    <dbReference type="NCBI Taxonomy" id="392033"/>
    <lineage>
        <taxon>Eukaryota</taxon>
        <taxon>Metazoa</taxon>
        <taxon>Spiralia</taxon>
        <taxon>Gnathifera</taxon>
        <taxon>Rotifera</taxon>
        <taxon>Eurotatoria</taxon>
        <taxon>Bdelloidea</taxon>
        <taxon>Philodinida</taxon>
        <taxon>Philodinidae</taxon>
        <taxon>Rotaria</taxon>
    </lineage>
</organism>
<name>A0A814YT01_9BILA</name>
<evidence type="ECO:0000313" key="2">
    <source>
        <dbReference type="Proteomes" id="UP000663889"/>
    </source>
</evidence>
<proteinExistence type="predicted"/>
<dbReference type="Proteomes" id="UP000663889">
    <property type="component" value="Unassembled WGS sequence"/>
</dbReference>
<sequence length="419" mass="48823">MHLFLCWREMEDRIGTLGYSIETYLWGDSRARHTFLIACTDEHPLVFIEIDVGNPEKGIHKSMKLNIKELDEIPNTISKIEFIGETSSPIALPHLIKSAYDYVKEHPNYHVLLNNSRTFVEYLIDQMPEFHDSIPRRNGSILEYYHAQAKNEHPGALLRINPLINSTLNLNTSIMTNPTLLAKNITKVNDKSGNHEIFEIVRGTLKQSAGLWFDNNEHNFKRWSDFEIQFQNRYFSTTIIQKKFDKSQQRTHLHDESVASYIDDVINLCREISQTMSNSIIIQHLMNGINPDFRKKFLYMNHQDLYNTVEKSRQLSIESEQPNFAINHSQIPSLTSMIKQLKQYYQFIKQNKPPSYSLSTQRSVLKRNSAHQPVPQSTSIPTKQIQISSQQKTFKNRTINNQLTSQQLNFCKACSRQNY</sequence>
<gene>
    <name evidence="1" type="ORF">SEV965_LOCUS22799</name>
</gene>
<accession>A0A814YT01</accession>
<protein>
    <submittedName>
        <fullName evidence="1">Uncharacterized protein</fullName>
    </submittedName>
</protein>
<evidence type="ECO:0000313" key="1">
    <source>
        <dbReference type="EMBL" id="CAF1232918.1"/>
    </source>
</evidence>
<reference evidence="1" key="1">
    <citation type="submission" date="2021-02" db="EMBL/GenBank/DDBJ databases">
        <authorList>
            <person name="Nowell W R."/>
        </authorList>
    </citation>
    <scope>NUCLEOTIDE SEQUENCE</scope>
</reference>
<comment type="caution">
    <text evidence="1">The sequence shown here is derived from an EMBL/GenBank/DDBJ whole genome shotgun (WGS) entry which is preliminary data.</text>
</comment>